<dbReference type="Gene3D" id="3.90.1170.50">
    <property type="entry name" value="Aldehyde oxidase/xanthine dehydrogenase, a/b hammerhead"/>
    <property type="match status" value="1"/>
</dbReference>
<dbReference type="SUPFAM" id="SSF54665">
    <property type="entry name" value="CO dehydrogenase molybdoprotein N-domain-like"/>
    <property type="match status" value="1"/>
</dbReference>
<reference evidence="4 5" key="1">
    <citation type="submission" date="2016-10" db="EMBL/GenBank/DDBJ databases">
        <title>Complete Genome Sequence of Peptococcaceae strain DCMF.</title>
        <authorList>
            <person name="Edwards R.J."/>
            <person name="Holland S.I."/>
            <person name="Deshpande N.P."/>
            <person name="Wong Y.K."/>
            <person name="Ertan H."/>
            <person name="Manefield M."/>
            <person name="Russell T.L."/>
            <person name="Lee M.J."/>
        </authorList>
    </citation>
    <scope>NUCLEOTIDE SEQUENCE [LARGE SCALE GENOMIC DNA]</scope>
    <source>
        <strain evidence="4 5">DCMF</strain>
    </source>
</reference>
<feature type="domain" description="Aldehyde oxidase/xanthine dehydrogenase a/b hammerhead" evidence="3">
    <location>
        <begin position="17"/>
        <end position="133"/>
    </location>
</feature>
<dbReference type="PANTHER" id="PTHR11908:SF132">
    <property type="entry name" value="ALDEHYDE OXIDASE 1-RELATED"/>
    <property type="match status" value="1"/>
</dbReference>
<dbReference type="Pfam" id="PF20256">
    <property type="entry name" value="MoCoBD_2"/>
    <property type="match status" value="1"/>
</dbReference>
<dbReference type="KEGG" id="fwa:DCMF_00960"/>
<dbReference type="SMART" id="SM01008">
    <property type="entry name" value="Ald_Xan_dh_C"/>
    <property type="match status" value="1"/>
</dbReference>
<dbReference type="AlphaFoldDB" id="A0A3G1KM94"/>
<evidence type="ECO:0000259" key="3">
    <source>
        <dbReference type="SMART" id="SM01008"/>
    </source>
</evidence>
<dbReference type="NCBIfam" id="NF043082">
    <property type="entry name" value="XdhA_XDHase"/>
    <property type="match status" value="1"/>
</dbReference>
<evidence type="ECO:0000313" key="4">
    <source>
        <dbReference type="EMBL" id="ATW23553.1"/>
    </source>
</evidence>
<dbReference type="RefSeq" id="WP_148132702.1">
    <property type="nucleotide sequence ID" value="NZ_CP017634.1"/>
</dbReference>
<organism evidence="4 5">
    <name type="scientific">Formimonas warabiya</name>
    <dbReference type="NCBI Taxonomy" id="1761012"/>
    <lineage>
        <taxon>Bacteria</taxon>
        <taxon>Bacillati</taxon>
        <taxon>Bacillota</taxon>
        <taxon>Clostridia</taxon>
        <taxon>Eubacteriales</taxon>
        <taxon>Peptococcaceae</taxon>
        <taxon>Candidatus Formimonas</taxon>
    </lineage>
</organism>
<accession>A0A3G1KM94</accession>
<keyword evidence="2" id="KW-0560">Oxidoreductase</keyword>
<dbReference type="Pfam" id="PF02738">
    <property type="entry name" value="MoCoBD_1"/>
    <property type="match status" value="1"/>
</dbReference>
<dbReference type="InterPro" id="IPR037165">
    <property type="entry name" value="AldOxase/xan_DH_Mopterin-bd_sf"/>
</dbReference>
<dbReference type="OrthoDB" id="9759099at2"/>
<dbReference type="GO" id="GO:0004854">
    <property type="term" value="F:xanthine dehydrogenase activity"/>
    <property type="evidence" value="ECO:0007669"/>
    <property type="project" value="InterPro"/>
</dbReference>
<dbReference type="InterPro" id="IPR046867">
    <property type="entry name" value="AldOxase/xan_DH_MoCoBD2"/>
</dbReference>
<dbReference type="PANTHER" id="PTHR11908">
    <property type="entry name" value="XANTHINE DEHYDROGENASE"/>
    <property type="match status" value="1"/>
</dbReference>
<dbReference type="Proteomes" id="UP000323521">
    <property type="component" value="Chromosome"/>
</dbReference>
<dbReference type="SUPFAM" id="SSF56003">
    <property type="entry name" value="Molybdenum cofactor-binding domain"/>
    <property type="match status" value="1"/>
</dbReference>
<dbReference type="Pfam" id="PF01315">
    <property type="entry name" value="Ald_Xan_dh_C"/>
    <property type="match status" value="1"/>
</dbReference>
<proteinExistence type="predicted"/>
<gene>
    <name evidence="4" type="ORF">DCMF_00960</name>
</gene>
<protein>
    <submittedName>
        <fullName evidence="4">Xanthine dehydrogenase molybdenum-binding subunit XdhA</fullName>
    </submittedName>
</protein>
<keyword evidence="5" id="KW-1185">Reference proteome</keyword>
<dbReference type="InterPro" id="IPR050028">
    <property type="entry name" value="XdhA_XDHase"/>
</dbReference>
<dbReference type="InterPro" id="IPR016208">
    <property type="entry name" value="Ald_Oxase/xanthine_DH-like"/>
</dbReference>
<evidence type="ECO:0000313" key="5">
    <source>
        <dbReference type="Proteomes" id="UP000323521"/>
    </source>
</evidence>
<sequence>MVIGKSINRVDAIDKVLGRAKFTEDLIPANALVGRVMHSTIANGLVKTIDTSKALLMDGVIKVVSCFDVPNIQFPTAGHPWSLDESHQDVRDRKILNQRVRHYGDCIAAVLAKDEIIAARAIAALNVEYEEYPVLLDPAAALESEADAIHLEYPDNILKKTNYTDGDWQAAVHQEGLLQLKKKYLTVPVQHCHIENPVCFAYMEGDRIVVVSSTQIPHIVRRVVSQALGIPLGRIRVIKPYVGGGFGNKQDVIYEPLAAYLTMVAGGHCVCLNMSREETFSSSRTRHGMEFYLHSWVDRKGNLAARYVKGVSNQGGYASHGHTVLANAISGYRNLYHQQAIRQEAVTVYTNICSGGAMRAYGIPQINFAMESHMDDLAQKLCIDPIDFRKRNMMRVGDVDPGTGIICHSNGLEECLNVGKSYIDWQKKRELYREQSGDIRRGVGMAIFSYKTGAYPSAMEIGSARVILNQDGSVQVQMGATEIGQGADTVFSQMAAETIGIEPDQVHVISTQDTDTTPFDTGAYGSRQSYVSGAALKQTCLLFLERIFCYAAERWGCNSIDLDLRKGMLQSKVTGQTVVSLKQLAMNAFYSREHAMHITAESSYQCKDNTYALGCCFAEIEVDIRLGRIKILDIVNVHDSGRIINPMLAKAQVHGGMAMGLGYALSEQMLYNREGKLLNGNFLDYKLPTAMDIPPLQVRFVETYDPSSPYGNKSLGEPPVIPVAAAVRNALLCATGVAIDQLPMNPPCLIKAFQAAGLI</sequence>
<dbReference type="GO" id="GO:0002197">
    <property type="term" value="C:xanthine dehydrogenase complex"/>
    <property type="evidence" value="ECO:0007669"/>
    <property type="project" value="InterPro"/>
</dbReference>
<dbReference type="InterPro" id="IPR036856">
    <property type="entry name" value="Ald_Oxase/Xan_DH_a/b_sf"/>
</dbReference>
<dbReference type="GO" id="GO:0005506">
    <property type="term" value="F:iron ion binding"/>
    <property type="evidence" value="ECO:0007669"/>
    <property type="project" value="InterPro"/>
</dbReference>
<keyword evidence="1" id="KW-0500">Molybdenum</keyword>
<dbReference type="NCBIfam" id="NF007426">
    <property type="entry name" value="PRK09970.1"/>
    <property type="match status" value="1"/>
</dbReference>
<dbReference type="EMBL" id="CP017634">
    <property type="protein sequence ID" value="ATW23553.1"/>
    <property type="molecule type" value="Genomic_DNA"/>
</dbReference>
<evidence type="ECO:0000256" key="2">
    <source>
        <dbReference type="ARBA" id="ARBA00023002"/>
    </source>
</evidence>
<dbReference type="Gene3D" id="3.30.365.10">
    <property type="entry name" value="Aldehyde oxidase/xanthine dehydrogenase, molybdopterin binding domain"/>
    <property type="match status" value="4"/>
</dbReference>
<evidence type="ECO:0000256" key="1">
    <source>
        <dbReference type="ARBA" id="ARBA00022505"/>
    </source>
</evidence>
<dbReference type="InterPro" id="IPR008274">
    <property type="entry name" value="AldOxase/xan_DH_MoCoBD1"/>
</dbReference>
<name>A0A3G1KM94_FORW1</name>
<dbReference type="InterPro" id="IPR000674">
    <property type="entry name" value="Ald_Oxase/Xan_DH_a/b"/>
</dbReference>